<comment type="caution">
    <text evidence="3">The sequence shown here is derived from an EMBL/GenBank/DDBJ whole genome shotgun (WGS) entry which is preliminary data.</text>
</comment>
<sequence>MPVPVAVAASIPQYPRVPVTREDLEYAGLPIIDLSMADTYEGRVELAKDVTKAMTTIGFFYIINHGLTQAQNDRMFDIANVAFDHVSEEEKQIYTTSFEKTGQYIGYKPRQQWHIKGGVSDQIEQYNMDHDIMKDEHPKPLRPFLSEMDAFSRHCHFHVVHSILRLLAIGLELPDEEALVNVHQFSEDNESAARFMKYYPRTDDEEFKTDGVWLKGHTDIGSISVLWSQPISALQILGQDGKWRWIRHIDNALVINAGDVMEFLSGGYYKATIHRVVQPPADQRGYERLGVFYFCKADDNLKLVPFAESPVLQRVGIKRLCDDEVAPTMLEWRKSRTAGYGVTDLKLNAKTGHEEETVEGVLVTHYN</sequence>
<evidence type="ECO:0000259" key="1">
    <source>
        <dbReference type="Pfam" id="PF03171"/>
    </source>
</evidence>
<dbReference type="InterPro" id="IPR050231">
    <property type="entry name" value="Iron_ascorbate_oxido_reductase"/>
</dbReference>
<dbReference type="SUPFAM" id="SSF51197">
    <property type="entry name" value="Clavaminate synthase-like"/>
    <property type="match status" value="1"/>
</dbReference>
<name>A0A4Y9YA91_9APHY</name>
<evidence type="ECO:0000313" key="4">
    <source>
        <dbReference type="Proteomes" id="UP000298390"/>
    </source>
</evidence>
<dbReference type="Gene3D" id="2.60.120.330">
    <property type="entry name" value="B-lactam Antibiotic, Isopenicillin N Synthase, Chain"/>
    <property type="match status" value="1"/>
</dbReference>
<dbReference type="Proteomes" id="UP000298390">
    <property type="component" value="Unassembled WGS sequence"/>
</dbReference>
<dbReference type="Pfam" id="PF14226">
    <property type="entry name" value="DIOX_N"/>
    <property type="match status" value="1"/>
</dbReference>
<dbReference type="Pfam" id="PF03171">
    <property type="entry name" value="2OG-FeII_Oxy"/>
    <property type="match status" value="1"/>
</dbReference>
<dbReference type="EMBL" id="SEKV01000313">
    <property type="protein sequence ID" value="TFY59235.1"/>
    <property type="molecule type" value="Genomic_DNA"/>
</dbReference>
<evidence type="ECO:0000259" key="2">
    <source>
        <dbReference type="Pfam" id="PF14226"/>
    </source>
</evidence>
<dbReference type="InterPro" id="IPR026992">
    <property type="entry name" value="DIOX_N"/>
</dbReference>
<dbReference type="STRING" id="34475.A0A4Y9YA91"/>
<dbReference type="PANTHER" id="PTHR47990">
    <property type="entry name" value="2-OXOGLUTARATE (2OG) AND FE(II)-DEPENDENT OXYGENASE SUPERFAMILY PROTEIN-RELATED"/>
    <property type="match status" value="1"/>
</dbReference>
<dbReference type="InterPro" id="IPR027443">
    <property type="entry name" value="IPNS-like_sf"/>
</dbReference>
<evidence type="ECO:0000313" key="3">
    <source>
        <dbReference type="EMBL" id="TFY59235.1"/>
    </source>
</evidence>
<protein>
    <recommendedName>
        <fullName evidence="5">Clavaminate synthase-like protein</fullName>
    </recommendedName>
</protein>
<proteinExistence type="predicted"/>
<gene>
    <name evidence="3" type="ORF">EVJ58_g5906</name>
</gene>
<feature type="domain" description="Isopenicillin N synthase-like Fe(2+) 2OG dioxygenase" evidence="1">
    <location>
        <begin position="195"/>
        <end position="295"/>
    </location>
</feature>
<dbReference type="PRINTS" id="PR00682">
    <property type="entry name" value="IPNSYNTHASE"/>
</dbReference>
<organism evidence="3 4">
    <name type="scientific">Rhodofomes roseus</name>
    <dbReference type="NCBI Taxonomy" id="34475"/>
    <lineage>
        <taxon>Eukaryota</taxon>
        <taxon>Fungi</taxon>
        <taxon>Dikarya</taxon>
        <taxon>Basidiomycota</taxon>
        <taxon>Agaricomycotina</taxon>
        <taxon>Agaricomycetes</taxon>
        <taxon>Polyporales</taxon>
        <taxon>Rhodofomes</taxon>
    </lineage>
</organism>
<feature type="domain" description="Non-haem dioxygenase N-terminal" evidence="2">
    <location>
        <begin position="29"/>
        <end position="137"/>
    </location>
</feature>
<accession>A0A4Y9YA91</accession>
<dbReference type="AlphaFoldDB" id="A0A4Y9YA91"/>
<dbReference type="InterPro" id="IPR044861">
    <property type="entry name" value="IPNS-like_FE2OG_OXY"/>
</dbReference>
<reference evidence="3 4" key="1">
    <citation type="submission" date="2019-01" db="EMBL/GenBank/DDBJ databases">
        <title>Genome sequencing of the rare red list fungi Fomitopsis rosea.</title>
        <authorList>
            <person name="Buettner E."/>
            <person name="Kellner H."/>
        </authorList>
    </citation>
    <scope>NUCLEOTIDE SEQUENCE [LARGE SCALE GENOMIC DNA]</scope>
    <source>
        <strain evidence="3 4">DSM 105464</strain>
    </source>
</reference>
<evidence type="ECO:0008006" key="5">
    <source>
        <dbReference type="Google" id="ProtNLM"/>
    </source>
</evidence>